<feature type="transmembrane region" description="Helical" evidence="1">
    <location>
        <begin position="235"/>
        <end position="260"/>
    </location>
</feature>
<feature type="transmembrane region" description="Helical" evidence="1">
    <location>
        <begin position="144"/>
        <end position="166"/>
    </location>
</feature>
<feature type="transmembrane region" description="Helical" evidence="1">
    <location>
        <begin position="55"/>
        <end position="83"/>
    </location>
</feature>
<feature type="transmembrane region" description="Helical" evidence="1">
    <location>
        <begin position="21"/>
        <end position="43"/>
    </location>
</feature>
<dbReference type="EMBL" id="BRPK01000007">
    <property type="protein sequence ID" value="GLB39757.1"/>
    <property type="molecule type" value="Genomic_DNA"/>
</dbReference>
<proteinExistence type="predicted"/>
<accession>A0A9P3PNM9</accession>
<keyword evidence="1" id="KW-0472">Membrane</keyword>
<organism evidence="2 3">
    <name type="scientific">Lyophyllum shimeji</name>
    <name type="common">Hon-shimeji</name>
    <name type="synonym">Tricholoma shimeji</name>
    <dbReference type="NCBI Taxonomy" id="47721"/>
    <lineage>
        <taxon>Eukaryota</taxon>
        <taxon>Fungi</taxon>
        <taxon>Dikarya</taxon>
        <taxon>Basidiomycota</taxon>
        <taxon>Agaricomycotina</taxon>
        <taxon>Agaricomycetes</taxon>
        <taxon>Agaricomycetidae</taxon>
        <taxon>Agaricales</taxon>
        <taxon>Tricholomatineae</taxon>
        <taxon>Lyophyllaceae</taxon>
        <taxon>Lyophyllum</taxon>
    </lineage>
</organism>
<feature type="transmembrane region" description="Helical" evidence="1">
    <location>
        <begin position="272"/>
        <end position="295"/>
    </location>
</feature>
<dbReference type="AlphaFoldDB" id="A0A9P3PNM9"/>
<comment type="caution">
    <text evidence="2">The sequence shown here is derived from an EMBL/GenBank/DDBJ whole genome shotgun (WGS) entry which is preliminary data.</text>
</comment>
<protein>
    <submittedName>
        <fullName evidence="2">Uncharacterized protein</fullName>
    </submittedName>
</protein>
<keyword evidence="3" id="KW-1185">Reference proteome</keyword>
<keyword evidence="1" id="KW-1133">Transmembrane helix</keyword>
<evidence type="ECO:0000256" key="1">
    <source>
        <dbReference type="SAM" id="Phobius"/>
    </source>
</evidence>
<evidence type="ECO:0000313" key="2">
    <source>
        <dbReference type="EMBL" id="GLB39757.1"/>
    </source>
</evidence>
<keyword evidence="1" id="KW-0812">Transmembrane</keyword>
<feature type="transmembrane region" description="Helical" evidence="1">
    <location>
        <begin position="191"/>
        <end position="215"/>
    </location>
</feature>
<reference evidence="2" key="1">
    <citation type="submission" date="2022-07" db="EMBL/GenBank/DDBJ databases">
        <title>The genome of Lyophyllum shimeji provides insight into the initial evolution of ectomycorrhizal fungal genome.</title>
        <authorList>
            <person name="Kobayashi Y."/>
            <person name="Shibata T."/>
            <person name="Hirakawa H."/>
            <person name="Shigenobu S."/>
            <person name="Nishiyama T."/>
            <person name="Yamada A."/>
            <person name="Hasebe M."/>
            <person name="Kawaguchi M."/>
        </authorList>
    </citation>
    <scope>NUCLEOTIDE SEQUENCE</scope>
    <source>
        <strain evidence="2">AT787</strain>
    </source>
</reference>
<gene>
    <name evidence="2" type="ORF">LshimejAT787_0702670</name>
</gene>
<sequence>MITPQERQYLNGVGLRIIKNLVGLCASTVLYAVFFVLFAYSVAAALERNKTRREWAMFSTMLFSFLLATMYWVLYVAWFVLWLREAFQVDHASGRLSGLEKVHASQLRAFKVAKLSDWIRRVVQLIGDAIVFWRAYALHARKPYMIVFPLLLLLATCATSFAYLILTTNLETFLANFSGKLQGSNVLTDNLFSATTALSLATNASSTLLIAYIFWTHSKLSKNAMLRQSPVANILLLLAESGAVYCVIQVALNVICFAKFNLPTGNPPLDRLVAFIFETHLQSTAMYPTIVWLLCRRKRSVIDNLSIVYAAAIASREP</sequence>
<dbReference type="Proteomes" id="UP001063166">
    <property type="component" value="Unassembled WGS sequence"/>
</dbReference>
<name>A0A9P3PNM9_LYOSH</name>
<dbReference type="OrthoDB" id="2744793at2759"/>
<evidence type="ECO:0000313" key="3">
    <source>
        <dbReference type="Proteomes" id="UP001063166"/>
    </source>
</evidence>